<protein>
    <submittedName>
        <fullName evidence="1">Uncharacterized protein</fullName>
    </submittedName>
</protein>
<evidence type="ECO:0000313" key="1">
    <source>
        <dbReference type="EMBL" id="VUZ44469.1"/>
    </source>
</evidence>
<dbReference type="AlphaFoldDB" id="A0A564YBW0"/>
<name>A0A564YBW0_HYMDI</name>
<gene>
    <name evidence="1" type="ORF">WMSIL1_LOCUS4678</name>
</gene>
<sequence>MEPTESFTGASKAYFKRRGGNEANFFFESKLAKFYDEGMRKLMARWEDVVNKNIDYVEH</sequence>
<organism evidence="1 2">
    <name type="scientific">Hymenolepis diminuta</name>
    <name type="common">Rat tapeworm</name>
    <dbReference type="NCBI Taxonomy" id="6216"/>
    <lineage>
        <taxon>Eukaryota</taxon>
        <taxon>Metazoa</taxon>
        <taxon>Spiralia</taxon>
        <taxon>Lophotrochozoa</taxon>
        <taxon>Platyhelminthes</taxon>
        <taxon>Cestoda</taxon>
        <taxon>Eucestoda</taxon>
        <taxon>Cyclophyllidea</taxon>
        <taxon>Hymenolepididae</taxon>
        <taxon>Hymenolepis</taxon>
    </lineage>
</organism>
<keyword evidence="2" id="KW-1185">Reference proteome</keyword>
<dbReference type="EMBL" id="CABIJS010000123">
    <property type="protein sequence ID" value="VUZ44469.1"/>
    <property type="molecule type" value="Genomic_DNA"/>
</dbReference>
<accession>A0A564YBW0</accession>
<evidence type="ECO:0000313" key="2">
    <source>
        <dbReference type="Proteomes" id="UP000321570"/>
    </source>
</evidence>
<reference evidence="1 2" key="1">
    <citation type="submission" date="2019-07" db="EMBL/GenBank/DDBJ databases">
        <authorList>
            <person name="Jastrzebski P J."/>
            <person name="Paukszto L."/>
            <person name="Jastrzebski P J."/>
        </authorList>
    </citation>
    <scope>NUCLEOTIDE SEQUENCE [LARGE SCALE GENOMIC DNA]</scope>
    <source>
        <strain evidence="1 2">WMS-il1</strain>
    </source>
</reference>
<dbReference type="Proteomes" id="UP000321570">
    <property type="component" value="Unassembled WGS sequence"/>
</dbReference>
<proteinExistence type="predicted"/>